<dbReference type="EMBL" id="PUIV01000028">
    <property type="protein sequence ID" value="PWB93109.1"/>
    <property type="molecule type" value="Genomic_DNA"/>
</dbReference>
<evidence type="ECO:0000259" key="3">
    <source>
        <dbReference type="Pfam" id="PF13194"/>
    </source>
</evidence>
<dbReference type="InterPro" id="IPR025105">
    <property type="entry name" value="DUF4010"/>
</dbReference>
<feature type="transmembrane region" description="Helical" evidence="1">
    <location>
        <begin position="240"/>
        <end position="263"/>
    </location>
</feature>
<reference evidence="4 5" key="1">
    <citation type="journal article" date="2018" name="Appl. Microbiol. Biotechnol.">
        <title>Co-cultivation of the strictly anaerobic methanogen Methanosarcina barkeri with aerobic methanotrophs in an oxygen-limited membrane bioreactor.</title>
        <authorList>
            <person name="In 't Zandt M.H."/>
            <person name="van den Bosch T.J.M."/>
            <person name="Rijkers R."/>
            <person name="van Kessel M.A.H.J."/>
            <person name="Jetten M.S.M."/>
            <person name="Welte C.U."/>
        </authorList>
    </citation>
    <scope>NUCLEOTIDE SEQUENCE [LARGE SCALE GENOMIC DNA]</scope>
    <source>
        <strain evidence="4 5">DSM 17706</strain>
    </source>
</reference>
<feature type="transmembrane region" description="Helical" evidence="1">
    <location>
        <begin position="391"/>
        <end position="420"/>
    </location>
</feature>
<dbReference type="AlphaFoldDB" id="A0A2U1SNC0"/>
<feature type="transmembrane region" description="Helical" evidence="1">
    <location>
        <begin position="148"/>
        <end position="166"/>
    </location>
</feature>
<feature type="transmembrane region" description="Helical" evidence="1">
    <location>
        <begin position="181"/>
        <end position="199"/>
    </location>
</feature>
<evidence type="ECO:0000313" key="5">
    <source>
        <dbReference type="Proteomes" id="UP000245137"/>
    </source>
</evidence>
<organism evidence="4 5">
    <name type="scientific">Methylosinus sporium</name>
    <dbReference type="NCBI Taxonomy" id="428"/>
    <lineage>
        <taxon>Bacteria</taxon>
        <taxon>Pseudomonadati</taxon>
        <taxon>Pseudomonadota</taxon>
        <taxon>Alphaproteobacteria</taxon>
        <taxon>Hyphomicrobiales</taxon>
        <taxon>Methylocystaceae</taxon>
        <taxon>Methylosinus</taxon>
    </lineage>
</organism>
<keyword evidence="1" id="KW-1133">Transmembrane helix</keyword>
<evidence type="ECO:0000313" key="4">
    <source>
        <dbReference type="EMBL" id="PWB93109.1"/>
    </source>
</evidence>
<keyword evidence="1" id="KW-0472">Membrane</keyword>
<name>A0A2U1SNC0_METSR</name>
<dbReference type="OrthoDB" id="9813718at2"/>
<dbReference type="PANTHER" id="PTHR39084:SF1">
    <property type="entry name" value="DUF4010 DOMAIN-CONTAINING PROTEIN"/>
    <property type="match status" value="1"/>
</dbReference>
<sequence length="421" mass="42800">METTELFRRLTVALAIGLLIGLERGWQAREDEEGERAAGFRTHALAALLGAVWGAICNQTGIGGAVSLGFAFMAFAGAIVLFRYREIVHDETFGATTVVAAMLAFALGAFAVVGDVEAAAAAGVATAGLLALKSASHGWLRRLSWVELRSGLTLAAMTVILLPLLPDRAVDPWKTVNPHEIWLLTVLIAAINFLGYVAMKAAGGAGGVALTGIAGGLVSSTAATMTMARLSREQADGAPLFAAGALFANVTMALRVLAVVALIDIELLGVLAPPFAAGGAVMLAFALFFMRRAVASSTDVGPVSKNPLDLGVVLQFGALLTVVAILARLATRVAGGAGALAVAAISGVVDVDAITLSMARLDRATVSLDVAAASIGLAVAVNTLSKATLTWWLGVAGLGLRVAAVSALALACALAVALLAR</sequence>
<feature type="transmembrane region" description="Helical" evidence="1">
    <location>
        <begin position="206"/>
        <end position="228"/>
    </location>
</feature>
<gene>
    <name evidence="4" type="ORF">C5689_14725</name>
</gene>
<keyword evidence="1" id="KW-0812">Transmembrane</keyword>
<dbReference type="Proteomes" id="UP000245137">
    <property type="component" value="Unassembled WGS sequence"/>
</dbReference>
<feature type="transmembrane region" description="Helical" evidence="1">
    <location>
        <begin position="93"/>
        <end position="112"/>
    </location>
</feature>
<comment type="caution">
    <text evidence="4">The sequence shown here is derived from an EMBL/GenBank/DDBJ whole genome shotgun (WGS) entry which is preliminary data.</text>
</comment>
<feature type="transmembrane region" description="Helical" evidence="1">
    <location>
        <begin position="366"/>
        <end position="385"/>
    </location>
</feature>
<evidence type="ECO:0000256" key="1">
    <source>
        <dbReference type="SAM" id="Phobius"/>
    </source>
</evidence>
<dbReference type="PANTHER" id="PTHR39084">
    <property type="entry name" value="MEMBRANE PROTEIN-RELATED"/>
    <property type="match status" value="1"/>
</dbReference>
<feature type="transmembrane region" description="Helical" evidence="1">
    <location>
        <begin position="62"/>
        <end position="81"/>
    </location>
</feature>
<feature type="transmembrane region" description="Helical" evidence="1">
    <location>
        <begin position="310"/>
        <end position="330"/>
    </location>
</feature>
<dbReference type="Pfam" id="PF13194">
    <property type="entry name" value="DUF4010"/>
    <property type="match status" value="1"/>
</dbReference>
<keyword evidence="5" id="KW-1185">Reference proteome</keyword>
<accession>A0A2U1SNC0</accession>
<dbReference type="InterPro" id="IPR049177">
    <property type="entry name" value="MgtC_SapB_SrpB_YhiD_N"/>
</dbReference>
<feature type="domain" description="MgtC/SapB/SrpB/YhiD N-terminal" evidence="2">
    <location>
        <begin position="10"/>
        <end position="137"/>
    </location>
</feature>
<protein>
    <submittedName>
        <fullName evidence="4">Uncharacterized protein</fullName>
    </submittedName>
</protein>
<evidence type="ECO:0000259" key="2">
    <source>
        <dbReference type="Pfam" id="PF02308"/>
    </source>
</evidence>
<feature type="transmembrane region" description="Helical" evidence="1">
    <location>
        <begin position="270"/>
        <end position="290"/>
    </location>
</feature>
<proteinExistence type="predicted"/>
<dbReference type="RefSeq" id="WP_108918018.1">
    <property type="nucleotide sequence ID" value="NZ_BGJY01000014.1"/>
</dbReference>
<feature type="domain" description="DUF4010" evidence="3">
    <location>
        <begin position="186"/>
        <end position="394"/>
    </location>
</feature>
<dbReference type="Pfam" id="PF02308">
    <property type="entry name" value="MgtC"/>
    <property type="match status" value="1"/>
</dbReference>